<comment type="similarity">
    <text evidence="1">Belongs to the bacterial ribosomal protein bL28 family.</text>
</comment>
<keyword evidence="6" id="KW-1133">Transmembrane helix</keyword>
<organism evidence="7 8">
    <name type="scientific">Armadillidium nasatum</name>
    <dbReference type="NCBI Taxonomy" id="96803"/>
    <lineage>
        <taxon>Eukaryota</taxon>
        <taxon>Metazoa</taxon>
        <taxon>Ecdysozoa</taxon>
        <taxon>Arthropoda</taxon>
        <taxon>Crustacea</taxon>
        <taxon>Multicrustacea</taxon>
        <taxon>Malacostraca</taxon>
        <taxon>Eumalacostraca</taxon>
        <taxon>Peracarida</taxon>
        <taxon>Isopoda</taxon>
        <taxon>Oniscidea</taxon>
        <taxon>Crinocheta</taxon>
        <taxon>Armadillidiidae</taxon>
        <taxon>Armadillidium</taxon>
    </lineage>
</organism>
<evidence type="ECO:0000313" key="8">
    <source>
        <dbReference type="Proteomes" id="UP000326759"/>
    </source>
</evidence>
<evidence type="ECO:0000256" key="6">
    <source>
        <dbReference type="SAM" id="Phobius"/>
    </source>
</evidence>
<sequence>MWRKQFKHNLKLYVFVYSGKIYVFIMVVQRNLPPSFLRKTLHRPWMRMFIFLDDGPLSRTPEHYKKFVYDWKVVTPTPVHYIPEPGLWKKEENGEMERIHNHPLPLKYPVEMHEGLWGGDAVVKGLFRYHPIPIKNPYEIDEGPWPFDGVVKEVAPNYYRFYDDPTGKFWIPRLIETVVYSEILNRYMKTMVTYRGLEMIDKHYGLDPYILQTPPCDLYTEMALKMKREMLCALHEKSLYPDDPEKREEIYNKYKEHLIPEEEIEWYGLNLREAYRKQMKLEEASAKIGPYKRIFRKEFIEQLKLNELKKTINVG</sequence>
<dbReference type="GO" id="GO:0005762">
    <property type="term" value="C:mitochondrial large ribosomal subunit"/>
    <property type="evidence" value="ECO:0007669"/>
    <property type="project" value="TreeGrafter"/>
</dbReference>
<evidence type="ECO:0000256" key="2">
    <source>
        <dbReference type="ARBA" id="ARBA00022980"/>
    </source>
</evidence>
<dbReference type="Proteomes" id="UP000326759">
    <property type="component" value="Unassembled WGS sequence"/>
</dbReference>
<name>A0A5N5TJ53_9CRUS</name>
<evidence type="ECO:0000256" key="5">
    <source>
        <dbReference type="ARBA" id="ARBA00035538"/>
    </source>
</evidence>
<keyword evidence="6" id="KW-0472">Membrane</keyword>
<protein>
    <recommendedName>
        <fullName evidence="4">Large ribosomal subunit protein bL28m</fullName>
    </recommendedName>
    <alternativeName>
        <fullName evidence="5">39S ribosomal protein L28, mitochondrial</fullName>
    </alternativeName>
</protein>
<dbReference type="InterPro" id="IPR026569">
    <property type="entry name" value="Ribosomal_bL28"/>
</dbReference>
<dbReference type="PANTHER" id="PTHR13528:SF2">
    <property type="entry name" value="LARGE RIBOSOMAL SUBUNIT PROTEIN BL28M"/>
    <property type="match status" value="1"/>
</dbReference>
<keyword evidence="6" id="KW-0812">Transmembrane</keyword>
<evidence type="ECO:0000256" key="1">
    <source>
        <dbReference type="ARBA" id="ARBA00008760"/>
    </source>
</evidence>
<dbReference type="GO" id="GO:0003735">
    <property type="term" value="F:structural constituent of ribosome"/>
    <property type="evidence" value="ECO:0007669"/>
    <property type="project" value="InterPro"/>
</dbReference>
<feature type="transmembrane region" description="Helical" evidence="6">
    <location>
        <begin position="12"/>
        <end position="29"/>
    </location>
</feature>
<evidence type="ECO:0000313" key="7">
    <source>
        <dbReference type="EMBL" id="KAB7505490.1"/>
    </source>
</evidence>
<dbReference type="SUPFAM" id="SSF143800">
    <property type="entry name" value="L28p-like"/>
    <property type="match status" value="1"/>
</dbReference>
<dbReference type="OrthoDB" id="361870at2759"/>
<proteinExistence type="inferred from homology"/>
<evidence type="ECO:0000256" key="3">
    <source>
        <dbReference type="ARBA" id="ARBA00023274"/>
    </source>
</evidence>
<dbReference type="EMBL" id="SEYY01001211">
    <property type="protein sequence ID" value="KAB7505490.1"/>
    <property type="molecule type" value="Genomic_DNA"/>
</dbReference>
<keyword evidence="3" id="KW-0687">Ribonucleoprotein</keyword>
<keyword evidence="2 7" id="KW-0689">Ribosomal protein</keyword>
<keyword evidence="8" id="KW-1185">Reference proteome</keyword>
<comment type="caution">
    <text evidence="7">The sequence shown here is derived from an EMBL/GenBank/DDBJ whole genome shotgun (WGS) entry which is preliminary data.</text>
</comment>
<evidence type="ECO:0000256" key="4">
    <source>
        <dbReference type="ARBA" id="ARBA00035269"/>
    </source>
</evidence>
<reference evidence="7 8" key="1">
    <citation type="journal article" date="2019" name="PLoS Biol.">
        <title>Sex chromosomes control vertical transmission of feminizing Wolbachia symbionts in an isopod.</title>
        <authorList>
            <person name="Becking T."/>
            <person name="Chebbi M.A."/>
            <person name="Giraud I."/>
            <person name="Moumen B."/>
            <person name="Laverre T."/>
            <person name="Caubet Y."/>
            <person name="Peccoud J."/>
            <person name="Gilbert C."/>
            <person name="Cordaux R."/>
        </authorList>
    </citation>
    <scope>NUCLEOTIDE SEQUENCE [LARGE SCALE GENOMIC DNA]</scope>
    <source>
        <strain evidence="7">ANa2</strain>
        <tissue evidence="7">Whole body excluding digestive tract and cuticle</tissue>
    </source>
</reference>
<dbReference type="PANTHER" id="PTHR13528">
    <property type="entry name" value="39S RIBOSOMAL PROTEIN L28, MITOCHONDRIAL"/>
    <property type="match status" value="1"/>
</dbReference>
<gene>
    <name evidence="7" type="primary">mRpL28</name>
    <name evidence="7" type="ORF">Anas_01381</name>
</gene>
<dbReference type="InterPro" id="IPR034704">
    <property type="entry name" value="Ribosomal_bL28/bL31-like_sf"/>
</dbReference>
<dbReference type="AlphaFoldDB" id="A0A5N5TJ53"/>
<accession>A0A5N5TJ53</accession>